<evidence type="ECO:0000313" key="7">
    <source>
        <dbReference type="EMBL" id="PIG82330.1"/>
    </source>
</evidence>
<protein>
    <recommendedName>
        <fullName evidence="6">Zn(2)-C6 fungal-type domain-containing protein</fullName>
    </recommendedName>
</protein>
<dbReference type="GO" id="GO:0000981">
    <property type="term" value="F:DNA-binding transcription factor activity, RNA polymerase II-specific"/>
    <property type="evidence" value="ECO:0007669"/>
    <property type="project" value="InterPro"/>
</dbReference>
<dbReference type="EMBL" id="NEXV01000528">
    <property type="protein sequence ID" value="PIG82330.1"/>
    <property type="molecule type" value="Genomic_DNA"/>
</dbReference>
<dbReference type="GO" id="GO:0003677">
    <property type="term" value="F:DNA binding"/>
    <property type="evidence" value="ECO:0007669"/>
    <property type="project" value="InterPro"/>
</dbReference>
<evidence type="ECO:0000313" key="8">
    <source>
        <dbReference type="Proteomes" id="UP000231358"/>
    </source>
</evidence>
<keyword evidence="5" id="KW-0539">Nucleus</keyword>
<evidence type="ECO:0000259" key="6">
    <source>
        <dbReference type="PROSITE" id="PS00463"/>
    </source>
</evidence>
<feature type="non-terminal residue" evidence="7">
    <location>
        <position position="1"/>
    </location>
</feature>
<dbReference type="Proteomes" id="UP000231358">
    <property type="component" value="Unassembled WGS sequence"/>
</dbReference>
<dbReference type="STRING" id="656916.A0A2G7FNW2"/>
<dbReference type="InterPro" id="IPR007219">
    <property type="entry name" value="XnlR_reg_dom"/>
</dbReference>
<dbReference type="InterPro" id="IPR001138">
    <property type="entry name" value="Zn2Cys6_DnaBD"/>
</dbReference>
<evidence type="ECO:0000256" key="5">
    <source>
        <dbReference type="ARBA" id="ARBA00023242"/>
    </source>
</evidence>
<sequence>GGMKVAKSCSQCRAAKRKCTAGSFRDGRCLQCCTRQQSCSWSLVRNAKPLLLPVDSPSPYPQVQVVTVKEEVRDELVDLYLELIHDKPHTLFHPSHLKSRIRNGSLAKGTLYSILALAARFSTVQGTRERTKDFFQSAKDRVKMSIDDITLDNVNATILIGNLCGSEGDSSGEALYFVLGIAFRMAQILRLPEPSLDDDEVMRESRLRTWWSLYMIDRWSSAGLNIPRQIQDGDQFQLPMSELDFHNLAPGQPVSKDSRITRPGLWGYMVILVRIFGQIQHLHRQIADGTLDNSGIESSTRQLASEFETFIQDLPPGLQLTKENMETHSTLGVGQAFVALHLGYHHYATLLYFPYLGSQMTHILDQKLFTTRCKYHAAAFSDLLRSSNETKGCEAVYFIVAHMTVTSSSALLHTLLFGQEDELFNTKKRLYYNFQILLRLKSYWRGVGMMIERLFTFQKVCMLSMDRIYTMDKWIVKFLLQHALPIEGNPGPPATSQLAERDKFANDALSMLRPKGSQ</sequence>
<feature type="domain" description="Zn(2)-C6 fungal-type" evidence="6">
    <location>
        <begin position="8"/>
        <end position="39"/>
    </location>
</feature>
<comment type="caution">
    <text evidence="7">The sequence shown here is derived from an EMBL/GenBank/DDBJ whole genome shotgun (WGS) entry which is preliminary data.</text>
</comment>
<accession>A0A2G7FNW2</accession>
<keyword evidence="2" id="KW-0479">Metal-binding</keyword>
<dbReference type="GO" id="GO:0008270">
    <property type="term" value="F:zinc ion binding"/>
    <property type="evidence" value="ECO:0007669"/>
    <property type="project" value="InterPro"/>
</dbReference>
<dbReference type="CDD" id="cd12148">
    <property type="entry name" value="fungal_TF_MHR"/>
    <property type="match status" value="1"/>
</dbReference>
<dbReference type="GO" id="GO:0006351">
    <property type="term" value="P:DNA-templated transcription"/>
    <property type="evidence" value="ECO:0007669"/>
    <property type="project" value="InterPro"/>
</dbReference>
<dbReference type="Pfam" id="PF04082">
    <property type="entry name" value="Fungal_trans"/>
    <property type="match status" value="1"/>
</dbReference>
<keyword evidence="3" id="KW-0805">Transcription regulation</keyword>
<dbReference type="SMART" id="SM00906">
    <property type="entry name" value="Fungal_trans"/>
    <property type="match status" value="1"/>
</dbReference>
<dbReference type="GO" id="GO:0005634">
    <property type="term" value="C:nucleus"/>
    <property type="evidence" value="ECO:0007669"/>
    <property type="project" value="UniProtKB-SubCell"/>
</dbReference>
<evidence type="ECO:0000256" key="4">
    <source>
        <dbReference type="ARBA" id="ARBA00023163"/>
    </source>
</evidence>
<comment type="subcellular location">
    <subcellularLocation>
        <location evidence="1">Nucleus</location>
    </subcellularLocation>
</comment>
<organism evidence="7 8">
    <name type="scientific">Aspergillus arachidicola</name>
    <dbReference type="NCBI Taxonomy" id="656916"/>
    <lineage>
        <taxon>Eukaryota</taxon>
        <taxon>Fungi</taxon>
        <taxon>Dikarya</taxon>
        <taxon>Ascomycota</taxon>
        <taxon>Pezizomycotina</taxon>
        <taxon>Eurotiomycetes</taxon>
        <taxon>Eurotiomycetidae</taxon>
        <taxon>Eurotiales</taxon>
        <taxon>Aspergillaceae</taxon>
        <taxon>Aspergillus</taxon>
        <taxon>Aspergillus subgen. Circumdati</taxon>
    </lineage>
</organism>
<evidence type="ECO:0000256" key="2">
    <source>
        <dbReference type="ARBA" id="ARBA00022723"/>
    </source>
</evidence>
<reference evidence="7 8" key="1">
    <citation type="submission" date="2017-05" db="EMBL/GenBank/DDBJ databases">
        <title>Genome sequence for an aflatoxigenic pathogen of Argentinian peanut, Aspergillus arachidicola.</title>
        <authorList>
            <person name="Moore G."/>
            <person name="Beltz S.B."/>
            <person name="Mack B.M."/>
        </authorList>
    </citation>
    <scope>NUCLEOTIDE SEQUENCE [LARGE SCALE GENOMIC DNA]</scope>
    <source>
        <strain evidence="7 8">CBS 117610</strain>
    </source>
</reference>
<dbReference type="InterPro" id="IPR050815">
    <property type="entry name" value="TF_fung"/>
</dbReference>
<dbReference type="AlphaFoldDB" id="A0A2G7FNW2"/>
<proteinExistence type="predicted"/>
<name>A0A2G7FNW2_9EURO</name>
<gene>
    <name evidence="7" type="ORF">AARAC_000101</name>
</gene>
<dbReference type="PANTHER" id="PTHR47338:SF16">
    <property type="entry name" value="TRANSCRIPTION FACTOR, PUTATIVE (AFU_ORTHOLOGUE AFUA_2G09360)-RELATED"/>
    <property type="match status" value="1"/>
</dbReference>
<dbReference type="PROSITE" id="PS00463">
    <property type="entry name" value="ZN2_CY6_FUNGAL_1"/>
    <property type="match status" value="1"/>
</dbReference>
<keyword evidence="4" id="KW-0804">Transcription</keyword>
<dbReference type="PANTHER" id="PTHR47338">
    <property type="entry name" value="ZN(II)2CYS6 TRANSCRIPTION FACTOR (EUROFUNG)-RELATED"/>
    <property type="match status" value="1"/>
</dbReference>
<evidence type="ECO:0000256" key="3">
    <source>
        <dbReference type="ARBA" id="ARBA00023015"/>
    </source>
</evidence>
<keyword evidence="8" id="KW-1185">Reference proteome</keyword>
<dbReference type="CDD" id="cd00067">
    <property type="entry name" value="GAL4"/>
    <property type="match status" value="1"/>
</dbReference>
<evidence type="ECO:0000256" key="1">
    <source>
        <dbReference type="ARBA" id="ARBA00004123"/>
    </source>
</evidence>